<gene>
    <name evidence="1" type="ORF">MAMA39_02070</name>
</gene>
<evidence type="ECO:0000313" key="1">
    <source>
        <dbReference type="EMBL" id="CDN40330.1"/>
    </source>
</evidence>
<dbReference type="Proteomes" id="UP000261764">
    <property type="component" value="Chromosome I"/>
</dbReference>
<dbReference type="Gene3D" id="3.40.190.180">
    <property type="entry name" value="Cypl, domain I"/>
    <property type="match status" value="1"/>
</dbReference>
<dbReference type="EMBL" id="HG937516">
    <property type="protein sequence ID" value="CDN40330.1"/>
    <property type="molecule type" value="Genomic_DNA"/>
</dbReference>
<dbReference type="InterPro" id="IPR043099">
    <property type="entry name" value="CypI_dom_I"/>
</dbReference>
<dbReference type="InterPro" id="IPR043100">
    <property type="entry name" value="CypI_dom_II"/>
</dbReference>
<sequence>MAKNWKKLLIKIPLNLHCYFRMTVGLLLPIVLCASACSVRSNQANAPIRFVVNTDTSWWVQKTSSRAISDYQNLFNQTFSKIKKSDNKYQNVNDIDFRIDNVGDSQVRLQNLISEKTDFSFLSMATISSQLAQMHQATFDPYIQTLTTSFIYDYQKNEPTRFSNDQGVGLEAIAKKATEAAFSDKFNGASNVVYTRLTDNDWDGAKYPKYYNKPKETVKYYRGMILISGTDTELKKIREAWNKKTPEGFLEFAEFGITHGRPTSAGSYLLPQALIRKRFNLGSNWSLLTSGIDRSKLQESSGSEIGQNPKFKIAFDDEGSWAWQKNDSSKNNSNLPNLFNPVTKGAKIEVLSVTDPLYYDYGVFSNKFRNNLLLKELILQTFRALSNETTENAIKDGLGFYSGYNDYVAAEPYRDLIAIYNRSIN</sequence>
<dbReference type="AlphaFoldDB" id="A0A292IHG6"/>
<dbReference type="InterPro" id="IPR010592">
    <property type="entry name" value="CypI"/>
</dbReference>
<name>A0A292IHG6_9MOLU</name>
<proteinExistence type="predicted"/>
<keyword evidence="2" id="KW-1185">Reference proteome</keyword>
<protein>
    <submittedName>
        <fullName evidence="1">Uncharacterized protein</fullName>
    </submittedName>
</protein>
<accession>A0A292IHG6</accession>
<dbReference type="Pfam" id="PF06646">
    <property type="entry name" value="CypI"/>
    <property type="match status" value="1"/>
</dbReference>
<dbReference type="Gene3D" id="3.40.190.190">
    <property type="entry name" value="CypI, domain 2"/>
    <property type="match status" value="1"/>
</dbReference>
<organism evidence="1 2">
    <name type="scientific">Mycoplasma amphoriforme A39</name>
    <dbReference type="NCBI Taxonomy" id="572419"/>
    <lineage>
        <taxon>Bacteria</taxon>
        <taxon>Bacillati</taxon>
        <taxon>Mycoplasmatota</taxon>
        <taxon>Mollicutes</taxon>
        <taxon>Mycoplasmataceae</taxon>
        <taxon>Mycoplasma</taxon>
    </lineage>
</organism>
<dbReference type="NCBIfam" id="NF045838">
    <property type="entry name" value="MG289_thiam_LP"/>
    <property type="match status" value="1"/>
</dbReference>
<dbReference type="KEGG" id="mamp:MAMA39_02070"/>
<evidence type="ECO:0000313" key="2">
    <source>
        <dbReference type="Proteomes" id="UP000261764"/>
    </source>
</evidence>
<reference evidence="1 2" key="1">
    <citation type="journal article" date="2015" name="Clin. Infect. Dis.">
        <title>Genomic Investigations unmask Mycoplasma amphoriforme, a new respiratory pathogen.</title>
        <authorList>
            <person name="Gillespie S.H."/>
            <person name="Ling C.L."/>
            <person name="Oravcova K."/>
            <person name="Pinheiro M."/>
            <person name="Wells L."/>
            <person name="Bryant J.M."/>
            <person name="McHugh T.D."/>
            <person name="Bebear C."/>
            <person name="Webster D."/>
            <person name="Harris S.R."/>
            <person name="Seth-Smith H.M."/>
            <person name="Thomson N.R."/>
        </authorList>
    </citation>
    <scope>NUCLEOTIDE SEQUENCE [LARGE SCALE GENOMIC DNA]</scope>
    <source>
        <strain evidence="1 2">A39</strain>
    </source>
</reference>